<comment type="caution">
    <text evidence="1">The sequence shown here is derived from an EMBL/GenBank/DDBJ whole genome shotgun (WGS) entry which is preliminary data.</text>
</comment>
<reference evidence="1" key="1">
    <citation type="submission" date="2022-11" db="EMBL/GenBank/DDBJ databases">
        <title>Genome Sequence of Boeremia exigua.</title>
        <authorList>
            <person name="Buettner E."/>
        </authorList>
    </citation>
    <scope>NUCLEOTIDE SEQUENCE</scope>
    <source>
        <strain evidence="1">CU02</strain>
    </source>
</reference>
<gene>
    <name evidence="1" type="ORF">OPT61_g4426</name>
</gene>
<organism evidence="1 2">
    <name type="scientific">Boeremia exigua</name>
    <dbReference type="NCBI Taxonomy" id="749465"/>
    <lineage>
        <taxon>Eukaryota</taxon>
        <taxon>Fungi</taxon>
        <taxon>Dikarya</taxon>
        <taxon>Ascomycota</taxon>
        <taxon>Pezizomycotina</taxon>
        <taxon>Dothideomycetes</taxon>
        <taxon>Pleosporomycetidae</taxon>
        <taxon>Pleosporales</taxon>
        <taxon>Pleosporineae</taxon>
        <taxon>Didymellaceae</taxon>
        <taxon>Boeremia</taxon>
    </lineage>
</organism>
<keyword evidence="2" id="KW-1185">Reference proteome</keyword>
<evidence type="ECO:0000313" key="1">
    <source>
        <dbReference type="EMBL" id="KAJ8113450.1"/>
    </source>
</evidence>
<evidence type="ECO:0000313" key="2">
    <source>
        <dbReference type="Proteomes" id="UP001153331"/>
    </source>
</evidence>
<name>A0ACC2IE57_9PLEO</name>
<accession>A0ACC2IE57</accession>
<protein>
    <submittedName>
        <fullName evidence="1">Uncharacterized protein</fullName>
    </submittedName>
</protein>
<dbReference type="Proteomes" id="UP001153331">
    <property type="component" value="Unassembled WGS sequence"/>
</dbReference>
<sequence length="115" mass="12924">MRRAWREVSLSGGYRKFLARPLQPLGFEVHGYTKPDQQFVETDLDKIKKARGGAKEGERQSGDVTMEEGEDEDEKKIAVVVRLQLGSSQYATMALRELMKAGGVKAYKPEFMGGR</sequence>
<proteinExistence type="predicted"/>
<dbReference type="EMBL" id="JAPHNI010000252">
    <property type="protein sequence ID" value="KAJ8113450.1"/>
    <property type="molecule type" value="Genomic_DNA"/>
</dbReference>